<feature type="compositionally biased region" description="Polar residues" evidence="1">
    <location>
        <begin position="16"/>
        <end position="26"/>
    </location>
</feature>
<proteinExistence type="predicted"/>
<feature type="compositionally biased region" description="Basic residues" evidence="1">
    <location>
        <begin position="27"/>
        <end position="49"/>
    </location>
</feature>
<dbReference type="Proteomes" id="UP000178912">
    <property type="component" value="Unassembled WGS sequence"/>
</dbReference>
<dbReference type="AlphaFoldDB" id="A0A1E1KAF0"/>
<evidence type="ECO:0000256" key="1">
    <source>
        <dbReference type="SAM" id="MobiDB-lite"/>
    </source>
</evidence>
<dbReference type="OrthoDB" id="3563551at2759"/>
<feature type="compositionally biased region" description="Polar residues" evidence="1">
    <location>
        <begin position="68"/>
        <end position="78"/>
    </location>
</feature>
<evidence type="ECO:0000313" key="2">
    <source>
        <dbReference type="EMBL" id="CZS94910.1"/>
    </source>
</evidence>
<evidence type="ECO:0000313" key="3">
    <source>
        <dbReference type="Proteomes" id="UP000178912"/>
    </source>
</evidence>
<accession>A0A1E1KAF0</accession>
<name>A0A1E1KAF0_9HELO</name>
<organism evidence="2 3">
    <name type="scientific">Rhynchosporium agropyri</name>
    <dbReference type="NCBI Taxonomy" id="914238"/>
    <lineage>
        <taxon>Eukaryota</taxon>
        <taxon>Fungi</taxon>
        <taxon>Dikarya</taxon>
        <taxon>Ascomycota</taxon>
        <taxon>Pezizomycotina</taxon>
        <taxon>Leotiomycetes</taxon>
        <taxon>Helotiales</taxon>
        <taxon>Ploettnerulaceae</taxon>
        <taxon>Rhynchosporium</taxon>
    </lineage>
</organism>
<sequence length="481" mass="55388">MAEFDWNSDSDIYGTSGATPSSQPSRKSSHVLRQRERRAKANHIKHYRRLNTPGRTAKAGRAGKEGYSESNIRPQTLVSPRRKDSRTTTHPFENSGVTSDETVHEEFLFKTGSTLRFYRLLEHREDYQWQDHRTYVEPRSSSHPLAYELMNSVPNMPGLEFSRDFVDWLLPTANNTHLIVKTIHNDPQKDSQKDPQQDTQDLQAIMVPCPNFQNWRWKNMLRFLDQFQQTKTSCSWKHHYEQEGTLDLIKNCADFQAEFLRYDDPRYPKLKDIELVVFDALRALALSHQIADIMTLLNDSDFDTHGYTKPTILQAPNGKMIEVTKYDQKSHGEYSMGHNQLEGNKLSSILKHVVLTCEENVSDVREGPVIAVVICLLNLVAANLASAVECVNTFDVDKLETVLQHLCAFLESSSDGVHHPFRKRNDDVHYVGKTDRAYEIQGMLFQDLYRVWNDGGFWQEHENDPLLTKLRAVAFGKVGFD</sequence>
<reference evidence="3" key="1">
    <citation type="submission" date="2016-03" db="EMBL/GenBank/DDBJ databases">
        <authorList>
            <person name="Guldener U."/>
        </authorList>
    </citation>
    <scope>NUCLEOTIDE SEQUENCE [LARGE SCALE GENOMIC DNA]</scope>
    <source>
        <strain evidence="3">04CH-RAC-A.6.1</strain>
    </source>
</reference>
<gene>
    <name evidence="2" type="ORF">RAG0_04726</name>
</gene>
<keyword evidence="3" id="KW-1185">Reference proteome</keyword>
<feature type="compositionally biased region" description="Polar residues" evidence="1">
    <location>
        <begin position="88"/>
        <end position="99"/>
    </location>
</feature>
<dbReference type="EMBL" id="FJUX01000020">
    <property type="protein sequence ID" value="CZS94910.1"/>
    <property type="molecule type" value="Genomic_DNA"/>
</dbReference>
<protein>
    <submittedName>
        <fullName evidence="2">Uncharacterized protein</fullName>
    </submittedName>
</protein>
<feature type="region of interest" description="Disordered" evidence="1">
    <location>
        <begin position="1"/>
        <end position="99"/>
    </location>
</feature>